<dbReference type="OrthoDB" id="370884at2759"/>
<dbReference type="GO" id="GO:0042393">
    <property type="term" value="F:histone binding"/>
    <property type="evidence" value="ECO:0007669"/>
    <property type="project" value="TreeGrafter"/>
</dbReference>
<dbReference type="PANTHER" id="PTHR13468:SF1">
    <property type="entry name" value="PROTEIN DEK"/>
    <property type="match status" value="1"/>
</dbReference>
<feature type="compositionally biased region" description="Acidic residues" evidence="1">
    <location>
        <begin position="31"/>
        <end position="44"/>
    </location>
</feature>
<feature type="region of interest" description="Disordered" evidence="1">
    <location>
        <begin position="280"/>
        <end position="351"/>
    </location>
</feature>
<evidence type="ECO:0000256" key="1">
    <source>
        <dbReference type="SAM" id="MobiDB-lite"/>
    </source>
</evidence>
<comment type="caution">
    <text evidence="2">The sequence shown here is derived from an EMBL/GenBank/DDBJ whole genome shotgun (WGS) entry which is preliminary data.</text>
</comment>
<dbReference type="GO" id="GO:0006325">
    <property type="term" value="P:chromatin organization"/>
    <property type="evidence" value="ECO:0007669"/>
    <property type="project" value="InterPro"/>
</dbReference>
<dbReference type="EMBL" id="PJQY01000161">
    <property type="protein sequence ID" value="PQQ17219.1"/>
    <property type="molecule type" value="Genomic_DNA"/>
</dbReference>
<dbReference type="GO" id="GO:0003677">
    <property type="term" value="F:DNA binding"/>
    <property type="evidence" value="ECO:0007669"/>
    <property type="project" value="InterPro"/>
</dbReference>
<feature type="compositionally biased region" description="Basic and acidic residues" evidence="1">
    <location>
        <begin position="133"/>
        <end position="142"/>
    </location>
</feature>
<evidence type="ECO:0000313" key="3">
    <source>
        <dbReference type="Proteomes" id="UP000250321"/>
    </source>
</evidence>
<reference evidence="2 3" key="1">
    <citation type="submission" date="2018-02" db="EMBL/GenBank/DDBJ databases">
        <title>Draft genome of wild Prunus yedoensis var. nudiflora.</title>
        <authorList>
            <person name="Baek S."/>
            <person name="Kim J.-H."/>
            <person name="Choi K."/>
            <person name="Kim G.-B."/>
            <person name="Cho A."/>
            <person name="Jang H."/>
            <person name="Shin C.-H."/>
            <person name="Yu H.-J."/>
            <person name="Mun J.-H."/>
        </authorList>
    </citation>
    <scope>NUCLEOTIDE SEQUENCE [LARGE SCALE GENOMIC DNA]</scope>
    <source>
        <strain evidence="3">cv. Jeju island</strain>
        <tissue evidence="2">Leaf</tissue>
    </source>
</reference>
<organism evidence="2 3">
    <name type="scientific">Prunus yedoensis var. nudiflora</name>
    <dbReference type="NCBI Taxonomy" id="2094558"/>
    <lineage>
        <taxon>Eukaryota</taxon>
        <taxon>Viridiplantae</taxon>
        <taxon>Streptophyta</taxon>
        <taxon>Embryophyta</taxon>
        <taxon>Tracheophyta</taxon>
        <taxon>Spermatophyta</taxon>
        <taxon>Magnoliopsida</taxon>
        <taxon>eudicotyledons</taxon>
        <taxon>Gunneridae</taxon>
        <taxon>Pentapetalae</taxon>
        <taxon>rosids</taxon>
        <taxon>fabids</taxon>
        <taxon>Rosales</taxon>
        <taxon>Rosaceae</taxon>
        <taxon>Amygdaloideae</taxon>
        <taxon>Amygdaleae</taxon>
        <taxon>Prunus</taxon>
    </lineage>
</organism>
<dbReference type="Proteomes" id="UP000250321">
    <property type="component" value="Unassembled WGS sequence"/>
</dbReference>
<keyword evidence="3" id="KW-1185">Reference proteome</keyword>
<evidence type="ECO:0000313" key="2">
    <source>
        <dbReference type="EMBL" id="PQQ17219.1"/>
    </source>
</evidence>
<protein>
    <submittedName>
        <fullName evidence="2">Glutamic acid-rich protein isoform X1</fullName>
    </submittedName>
</protein>
<feature type="compositionally biased region" description="Acidic residues" evidence="1">
    <location>
        <begin position="59"/>
        <end position="70"/>
    </location>
</feature>
<accession>A0A314ZD73</accession>
<dbReference type="STRING" id="2094558.A0A314ZD73"/>
<feature type="compositionally biased region" description="Acidic residues" evidence="1">
    <location>
        <begin position="317"/>
        <end position="327"/>
    </location>
</feature>
<dbReference type="PANTHER" id="PTHR13468">
    <property type="entry name" value="DEK PROTEIN"/>
    <property type="match status" value="1"/>
</dbReference>
<name>A0A314ZD73_PRUYE</name>
<feature type="compositionally biased region" description="Basic and acidic residues" evidence="1">
    <location>
        <begin position="45"/>
        <end position="58"/>
    </location>
</feature>
<feature type="compositionally biased region" description="Basic and acidic residues" evidence="1">
    <location>
        <begin position="328"/>
        <end position="343"/>
    </location>
</feature>
<dbReference type="AlphaFoldDB" id="A0A314ZD73"/>
<proteinExistence type="predicted"/>
<feature type="region of interest" description="Disordered" evidence="1">
    <location>
        <begin position="1"/>
        <end position="150"/>
    </location>
</feature>
<dbReference type="GO" id="GO:0005634">
    <property type="term" value="C:nucleus"/>
    <property type="evidence" value="ECO:0007669"/>
    <property type="project" value="TreeGrafter"/>
</dbReference>
<gene>
    <name evidence="2" type="ORF">Pyn_20857</name>
</gene>
<feature type="compositionally biased region" description="Basic and acidic residues" evidence="1">
    <location>
        <begin position="91"/>
        <end position="126"/>
    </location>
</feature>
<feature type="compositionally biased region" description="Basic and acidic residues" evidence="1">
    <location>
        <begin position="1"/>
        <end position="30"/>
    </location>
</feature>
<feature type="compositionally biased region" description="Basic and acidic residues" evidence="1">
    <location>
        <begin position="71"/>
        <end position="81"/>
    </location>
</feature>
<dbReference type="GO" id="GO:2000779">
    <property type="term" value="P:regulation of double-strand break repair"/>
    <property type="evidence" value="ECO:0007669"/>
    <property type="project" value="TreeGrafter"/>
</dbReference>
<dbReference type="InterPro" id="IPR044198">
    <property type="entry name" value="DEK"/>
</dbReference>
<sequence>MATEALEDKKPEDEAPLEEKQEAEAEVEPKEDQEEQEKEEEKEEEKENVPEASEKVTENEEEQVGEEAEEEKEKESEETPKKAKRGRKTSSKKEEKDKTEPKKRGRDSSGKKSSKEAEAEKKEKEPVTPVSERPTRERKIVERYSAPESGRASANKALSIEKGRGTELKNIPNVAFKLSKRKIDDNLQLLHTILFGKKAKAHNLKKNISQFSGYVWTENEQEKQRTRVKEKLDKCVKEKLVDFCEFLNIPIKAGTKKEELSVKLLEFLESPHVTTDVLLAEKEQKGQKRRRKVTPSKIAGSGDASPETSAKESSKAEEEEGDDNDETSDAKDNSVGDDDHNTMDEDTDHEE</sequence>